<dbReference type="AlphaFoldDB" id="N1Q038"/>
<dbReference type="Proteomes" id="UP000016933">
    <property type="component" value="Unassembled WGS sequence"/>
</dbReference>
<dbReference type="HOGENOM" id="CLU_1777378_0_0_1"/>
<reference evidence="1 2" key="2">
    <citation type="journal article" date="2012" name="PLoS Pathog.">
        <title>Diverse lifestyles and strategies of plant pathogenesis encoded in the genomes of eighteen Dothideomycetes fungi.</title>
        <authorList>
            <person name="Ohm R.A."/>
            <person name="Feau N."/>
            <person name="Henrissat B."/>
            <person name="Schoch C.L."/>
            <person name="Horwitz B.A."/>
            <person name="Barry K.W."/>
            <person name="Condon B.J."/>
            <person name="Copeland A.C."/>
            <person name="Dhillon B."/>
            <person name="Glaser F."/>
            <person name="Hesse C.N."/>
            <person name="Kosti I."/>
            <person name="LaButti K."/>
            <person name="Lindquist E.A."/>
            <person name="Lucas S."/>
            <person name="Salamov A.A."/>
            <person name="Bradshaw R.E."/>
            <person name="Ciuffetti L."/>
            <person name="Hamelin R.C."/>
            <person name="Kema G.H.J."/>
            <person name="Lawrence C."/>
            <person name="Scott J.A."/>
            <person name="Spatafora J.W."/>
            <person name="Turgeon B.G."/>
            <person name="de Wit P.J.G.M."/>
            <person name="Zhong S."/>
            <person name="Goodwin S.B."/>
            <person name="Grigoriev I.V."/>
        </authorList>
    </citation>
    <scope>NUCLEOTIDE SEQUENCE [LARGE SCALE GENOMIC DNA]</scope>
    <source>
        <strain evidence="2">NZE10 / CBS 128990</strain>
    </source>
</reference>
<gene>
    <name evidence="1" type="ORF">DOTSEDRAFT_30023</name>
</gene>
<name>N1Q038_DOTSN</name>
<organism evidence="1 2">
    <name type="scientific">Dothistroma septosporum (strain NZE10 / CBS 128990)</name>
    <name type="common">Red band needle blight fungus</name>
    <name type="synonym">Mycosphaerella pini</name>
    <dbReference type="NCBI Taxonomy" id="675120"/>
    <lineage>
        <taxon>Eukaryota</taxon>
        <taxon>Fungi</taxon>
        <taxon>Dikarya</taxon>
        <taxon>Ascomycota</taxon>
        <taxon>Pezizomycotina</taxon>
        <taxon>Dothideomycetes</taxon>
        <taxon>Dothideomycetidae</taxon>
        <taxon>Mycosphaerellales</taxon>
        <taxon>Mycosphaerellaceae</taxon>
        <taxon>Dothistroma</taxon>
    </lineage>
</organism>
<proteinExistence type="predicted"/>
<protein>
    <submittedName>
        <fullName evidence="1">Uncharacterized protein</fullName>
    </submittedName>
</protein>
<dbReference type="EMBL" id="KB446535">
    <property type="protein sequence ID" value="EME48608.1"/>
    <property type="molecule type" value="Genomic_DNA"/>
</dbReference>
<reference evidence="2" key="1">
    <citation type="journal article" date="2012" name="PLoS Genet.">
        <title>The genomes of the fungal plant pathogens Cladosporium fulvum and Dothistroma septosporum reveal adaptation to different hosts and lifestyles but also signatures of common ancestry.</title>
        <authorList>
            <person name="de Wit P.J.G.M."/>
            <person name="van der Burgt A."/>
            <person name="Oekmen B."/>
            <person name="Stergiopoulos I."/>
            <person name="Abd-Elsalam K.A."/>
            <person name="Aerts A.L."/>
            <person name="Bahkali A.H."/>
            <person name="Beenen H.G."/>
            <person name="Chettri P."/>
            <person name="Cox M.P."/>
            <person name="Datema E."/>
            <person name="de Vries R.P."/>
            <person name="Dhillon B."/>
            <person name="Ganley A.R."/>
            <person name="Griffiths S.A."/>
            <person name="Guo Y."/>
            <person name="Hamelin R.C."/>
            <person name="Henrissat B."/>
            <person name="Kabir M.S."/>
            <person name="Jashni M.K."/>
            <person name="Kema G."/>
            <person name="Klaubauf S."/>
            <person name="Lapidus A."/>
            <person name="Levasseur A."/>
            <person name="Lindquist E."/>
            <person name="Mehrabi R."/>
            <person name="Ohm R.A."/>
            <person name="Owen T.J."/>
            <person name="Salamov A."/>
            <person name="Schwelm A."/>
            <person name="Schijlen E."/>
            <person name="Sun H."/>
            <person name="van den Burg H.A."/>
            <person name="van Ham R.C.H.J."/>
            <person name="Zhang S."/>
            <person name="Goodwin S.B."/>
            <person name="Grigoriev I.V."/>
            <person name="Collemare J."/>
            <person name="Bradshaw R.E."/>
        </authorList>
    </citation>
    <scope>NUCLEOTIDE SEQUENCE [LARGE SCALE GENOMIC DNA]</scope>
    <source>
        <strain evidence="2">NZE10 / CBS 128990</strain>
    </source>
</reference>
<evidence type="ECO:0000313" key="1">
    <source>
        <dbReference type="EMBL" id="EME48608.1"/>
    </source>
</evidence>
<keyword evidence="2" id="KW-1185">Reference proteome</keyword>
<evidence type="ECO:0000313" key="2">
    <source>
        <dbReference type="Proteomes" id="UP000016933"/>
    </source>
</evidence>
<sequence length="146" mass="16545">MYYERDCTTGCRIQKGAEQCWDECKRMSRPTQRQGKHEIQDYSRIGINRFDGNEGLATAFRTKVLLKSVFKLRESYRRLGAVHLRECSRAESVPTHRAFSRAVSGQLSAAVDSGAPGYNDIGLIHHWPPLHGGNTSSISRRRCCTE</sequence>
<accession>N1Q038</accession>